<feature type="signal peptide" evidence="1">
    <location>
        <begin position="1"/>
        <end position="20"/>
    </location>
</feature>
<comment type="caution">
    <text evidence="2">The sequence shown here is derived from an EMBL/GenBank/DDBJ whole genome shotgun (WGS) entry which is preliminary data.</text>
</comment>
<feature type="chain" id="PRO_5019220857" description="Hydrophobin" evidence="1">
    <location>
        <begin position="21"/>
        <end position="88"/>
    </location>
</feature>
<evidence type="ECO:0000256" key="1">
    <source>
        <dbReference type="SAM" id="SignalP"/>
    </source>
</evidence>
<evidence type="ECO:0008006" key="4">
    <source>
        <dbReference type="Google" id="ProtNLM"/>
    </source>
</evidence>
<evidence type="ECO:0000313" key="2">
    <source>
        <dbReference type="EMBL" id="PPQ66869.1"/>
    </source>
</evidence>
<dbReference type="EMBL" id="NHTK01006032">
    <property type="protein sequence ID" value="PPQ66869.1"/>
    <property type="molecule type" value="Genomic_DNA"/>
</dbReference>
<reference evidence="2 3" key="1">
    <citation type="journal article" date="2018" name="Evol. Lett.">
        <title>Horizontal gene cluster transfer increased hallucinogenic mushroom diversity.</title>
        <authorList>
            <person name="Reynolds H.T."/>
            <person name="Vijayakumar V."/>
            <person name="Gluck-Thaler E."/>
            <person name="Korotkin H.B."/>
            <person name="Matheny P.B."/>
            <person name="Slot J.C."/>
        </authorList>
    </citation>
    <scope>NUCLEOTIDE SEQUENCE [LARGE SCALE GENOMIC DNA]</scope>
    <source>
        <strain evidence="2 3">2629</strain>
    </source>
</reference>
<name>A0A409VKS2_9AGAR</name>
<organism evidence="2 3">
    <name type="scientific">Panaeolus cyanescens</name>
    <dbReference type="NCBI Taxonomy" id="181874"/>
    <lineage>
        <taxon>Eukaryota</taxon>
        <taxon>Fungi</taxon>
        <taxon>Dikarya</taxon>
        <taxon>Basidiomycota</taxon>
        <taxon>Agaricomycotina</taxon>
        <taxon>Agaricomycetes</taxon>
        <taxon>Agaricomycetidae</taxon>
        <taxon>Agaricales</taxon>
        <taxon>Agaricineae</taxon>
        <taxon>Galeropsidaceae</taxon>
        <taxon>Panaeolus</taxon>
    </lineage>
</organism>
<proteinExistence type="predicted"/>
<protein>
    <recommendedName>
        <fullName evidence="4">Hydrophobin</fullName>
    </recommendedName>
</protein>
<sequence>MQFQLIAFGLLSVLSSLVAAGPASGSFAKRDLCEEGTQLLCCETVDLDLVGTGCETVTNIDDCLENLACCVGFEETEGTGCILPGGGF</sequence>
<dbReference type="AlphaFoldDB" id="A0A409VKS2"/>
<evidence type="ECO:0000313" key="3">
    <source>
        <dbReference type="Proteomes" id="UP000284842"/>
    </source>
</evidence>
<dbReference type="InParanoid" id="A0A409VKS2"/>
<keyword evidence="3" id="KW-1185">Reference proteome</keyword>
<accession>A0A409VKS2</accession>
<keyword evidence="1" id="KW-0732">Signal</keyword>
<gene>
    <name evidence="2" type="ORF">CVT24_008577</name>
</gene>
<dbReference type="Proteomes" id="UP000284842">
    <property type="component" value="Unassembled WGS sequence"/>
</dbReference>